<keyword evidence="3" id="KW-0472">Membrane</keyword>
<keyword evidence="2" id="KW-0677">Repeat</keyword>
<feature type="transmembrane region" description="Helical" evidence="3">
    <location>
        <begin position="830"/>
        <end position="851"/>
    </location>
</feature>
<accession>A0AAU9IPM2</accession>
<comment type="caution">
    <text evidence="6">The sequence shown here is derived from an EMBL/GenBank/DDBJ whole genome shotgun (WGS) entry which is preliminary data.</text>
</comment>
<keyword evidence="4" id="KW-0732">Signal</keyword>
<evidence type="ECO:0000313" key="7">
    <source>
        <dbReference type="Proteomes" id="UP001162131"/>
    </source>
</evidence>
<evidence type="ECO:0000256" key="1">
    <source>
        <dbReference type="ARBA" id="ARBA00022441"/>
    </source>
</evidence>
<evidence type="ECO:0000256" key="3">
    <source>
        <dbReference type="SAM" id="Phobius"/>
    </source>
</evidence>
<reference evidence="6" key="1">
    <citation type="submission" date="2021-09" db="EMBL/GenBank/DDBJ databases">
        <authorList>
            <consortium name="AG Swart"/>
            <person name="Singh M."/>
            <person name="Singh A."/>
            <person name="Seah K."/>
            <person name="Emmerich C."/>
        </authorList>
    </citation>
    <scope>NUCLEOTIDE SEQUENCE</scope>
    <source>
        <strain evidence="6">ATCC30299</strain>
    </source>
</reference>
<dbReference type="InterPro" id="IPR009030">
    <property type="entry name" value="Growth_fac_rcpt_cys_sf"/>
</dbReference>
<evidence type="ECO:0000256" key="4">
    <source>
        <dbReference type="SAM" id="SignalP"/>
    </source>
</evidence>
<keyword evidence="3" id="KW-1133">Transmembrane helix</keyword>
<keyword evidence="1" id="KW-0880">Kelch repeat</keyword>
<sequence>MNFLYALVFLTYSVSSDIEILRYPSTDPQPDPRKFIIMNGVFSHNYFIFFGGYNNRDDIYSDIWNFDLSTKRWSQAFSSNGNNPSKSYLVARYNGGGFWNYLRDEYCIWGGMSIRGQLNDLWCFHLTDFLWREVEVSGDLIKPRYRIGYTNWNETSTVMFAIFGGITIEHTSSDLYIINTTSYEAIKQPYQGDLPGAQEGANIFYSNGCIYMVGGVSTYDANPYAPKFFRYNIADQKWENKTNPTNIYKFRNYAQARVNNNILYLFPGQKSDRSGNEISIWAVSLLDPDFAWYEVQVANDVNGIISRHSYGITRVGTDLFMFGGDMNGEVRNDFVKFNLSSNPLSFTYFPTFLSPSQRQYHSFTLVGGYLYLFGGDHEGTKLNDLWRWDIANEQWQEITPGGTIPDPRSHHACSSYGDVMAVFGGIGEFGYLNDVFLYNSLTNVWYQIESASQIIPSIRSGACLDIKDSEIAIYGGKTRSGLSDELWILDLGSQLFTLVDSDNSNGPGPLYLSSCRFSSDHPHIFYVTNGITTTEDPSNGFYSFNLTKSKWTKIYHGPTNSLYDRADIKTFKVRSRYIYIGGDIYNTPSYSITYFNTTSTEFVNFAELPEYIYAAAQTYFGDSYYTNGGGKTIGNNLRRTIPTGVLLKINLLSTCEDSSNCGWKCSPGSYLSENSCVSCPAGTYQPYFETTECDKCPPGTYYSGTAAVTIIQCYPCSEGTYSSEYGTGYCINCPANSYCPAGSTGYSFIVPTFSDSSIQPNLFKEGDSTASNYSSYVSIALGIFGVLIIIVLIIIARNKDILVKIDLYSAQHNYLLDVPMILTKTKVGGLFSVIFMILAIIVIASTLINFAENNTVETKTLVPLVVMDEKVSVYKTDLNVTLTIINYGGPCTDENKCADTIGFTYEYFSGAWDDPKCKSNGRDCEVFLSCIDCVIDPGAYLLYEFTNRSSFASGFTTNVTSNSSVPNSVSSYKTSLLPTSQKVFRGEQYSSMYFDLTPSYYQNMDSGLDLTGYHISKSKDSEKGTEYLTSELAMSYNLYLKILFNRNSNCLITTRSSKQTVLILISGLLGSVFGVMGAIGGAMSFTEGQLNKMKERKDRIRFRESIAYGSDMIKSSINASIFLKKTWEDEPTSNKGIYDDELFEMDLSNFRRQSLADGKNIHQ</sequence>
<evidence type="ECO:0000256" key="2">
    <source>
        <dbReference type="ARBA" id="ARBA00022737"/>
    </source>
</evidence>
<feature type="domain" description="Tyrosine-protein kinase ephrin type A/B receptor-like" evidence="5">
    <location>
        <begin position="668"/>
        <end position="713"/>
    </location>
</feature>
<dbReference type="CDD" id="cd00185">
    <property type="entry name" value="TNFRSF"/>
    <property type="match status" value="1"/>
</dbReference>
<dbReference type="InterPro" id="IPR011641">
    <property type="entry name" value="Tyr-kin_ephrin_A/B_rcpt-like"/>
</dbReference>
<gene>
    <name evidence="6" type="ORF">BSTOLATCC_MIC9911</name>
</gene>
<dbReference type="SMART" id="SM01411">
    <property type="entry name" value="Ephrin_rec_like"/>
    <property type="match status" value="1"/>
</dbReference>
<dbReference type="SUPFAM" id="SSF57184">
    <property type="entry name" value="Growth factor receptor domain"/>
    <property type="match status" value="1"/>
</dbReference>
<feature type="chain" id="PRO_5043717609" description="Tyrosine-protein kinase ephrin type A/B receptor-like domain-containing protein" evidence="4">
    <location>
        <begin position="17"/>
        <end position="1163"/>
    </location>
</feature>
<dbReference type="PANTHER" id="PTHR46093">
    <property type="entry name" value="ACYL-COA-BINDING DOMAIN-CONTAINING PROTEIN 5"/>
    <property type="match status" value="1"/>
</dbReference>
<dbReference type="SUPFAM" id="SSF117281">
    <property type="entry name" value="Kelch motif"/>
    <property type="match status" value="3"/>
</dbReference>
<dbReference type="Pfam" id="PF24681">
    <property type="entry name" value="Kelch_KLHDC2_KLHL20_DRC7"/>
    <property type="match status" value="1"/>
</dbReference>
<dbReference type="PANTHER" id="PTHR46093:SF9">
    <property type="entry name" value="DCD DOMAIN-CONTAINING PROTEIN"/>
    <property type="match status" value="1"/>
</dbReference>
<proteinExistence type="predicted"/>
<dbReference type="AlphaFoldDB" id="A0AAU9IPM2"/>
<dbReference type="EMBL" id="CAJZBQ010000011">
    <property type="protein sequence ID" value="CAG9314114.1"/>
    <property type="molecule type" value="Genomic_DNA"/>
</dbReference>
<dbReference type="Gene3D" id="2.120.10.80">
    <property type="entry name" value="Kelch-type beta propeller"/>
    <property type="match status" value="3"/>
</dbReference>
<evidence type="ECO:0000259" key="5">
    <source>
        <dbReference type="Pfam" id="PF07699"/>
    </source>
</evidence>
<protein>
    <recommendedName>
        <fullName evidence="5">Tyrosine-protein kinase ephrin type A/B receptor-like domain-containing protein</fullName>
    </recommendedName>
</protein>
<organism evidence="6 7">
    <name type="scientific">Blepharisma stoltei</name>
    <dbReference type="NCBI Taxonomy" id="1481888"/>
    <lineage>
        <taxon>Eukaryota</taxon>
        <taxon>Sar</taxon>
        <taxon>Alveolata</taxon>
        <taxon>Ciliophora</taxon>
        <taxon>Postciliodesmatophora</taxon>
        <taxon>Heterotrichea</taxon>
        <taxon>Heterotrichida</taxon>
        <taxon>Blepharismidae</taxon>
        <taxon>Blepharisma</taxon>
    </lineage>
</organism>
<evidence type="ECO:0000313" key="6">
    <source>
        <dbReference type="EMBL" id="CAG9314114.1"/>
    </source>
</evidence>
<keyword evidence="3" id="KW-0812">Transmembrane</keyword>
<dbReference type="Pfam" id="PF07699">
    <property type="entry name" value="Ephrin_rec_like"/>
    <property type="match status" value="1"/>
</dbReference>
<dbReference type="InterPro" id="IPR015915">
    <property type="entry name" value="Kelch-typ_b-propeller"/>
</dbReference>
<feature type="transmembrane region" description="Helical" evidence="3">
    <location>
        <begin position="773"/>
        <end position="795"/>
    </location>
</feature>
<dbReference type="Gene3D" id="2.10.50.10">
    <property type="entry name" value="Tumor Necrosis Factor Receptor, subunit A, domain 2"/>
    <property type="match status" value="1"/>
</dbReference>
<name>A0AAU9IPM2_9CILI</name>
<feature type="signal peptide" evidence="4">
    <location>
        <begin position="1"/>
        <end position="16"/>
    </location>
</feature>
<keyword evidence="7" id="KW-1185">Reference proteome</keyword>
<feature type="transmembrane region" description="Helical" evidence="3">
    <location>
        <begin position="1061"/>
        <end position="1086"/>
    </location>
</feature>
<dbReference type="Proteomes" id="UP001162131">
    <property type="component" value="Unassembled WGS sequence"/>
</dbReference>